<dbReference type="KEGG" id="pno:SNOG_14592"/>
<protein>
    <submittedName>
        <fullName evidence="2">Uncharacterized protein</fullName>
    </submittedName>
</protein>
<feature type="compositionally biased region" description="Polar residues" evidence="1">
    <location>
        <begin position="9"/>
        <end position="20"/>
    </location>
</feature>
<dbReference type="EMBL" id="CH445356">
    <property type="protein sequence ID" value="EAT78132.1"/>
    <property type="molecule type" value="Genomic_DNA"/>
</dbReference>
<evidence type="ECO:0000313" key="2">
    <source>
        <dbReference type="EMBL" id="EAT78132.1"/>
    </source>
</evidence>
<name>Q0U175_PHANO</name>
<dbReference type="GeneID" id="5981699"/>
<organism evidence="2 3">
    <name type="scientific">Phaeosphaeria nodorum (strain SN15 / ATCC MYA-4574 / FGSC 10173)</name>
    <name type="common">Glume blotch fungus</name>
    <name type="synonym">Parastagonospora nodorum</name>
    <dbReference type="NCBI Taxonomy" id="321614"/>
    <lineage>
        <taxon>Eukaryota</taxon>
        <taxon>Fungi</taxon>
        <taxon>Dikarya</taxon>
        <taxon>Ascomycota</taxon>
        <taxon>Pezizomycotina</taxon>
        <taxon>Dothideomycetes</taxon>
        <taxon>Pleosporomycetidae</taxon>
        <taxon>Pleosporales</taxon>
        <taxon>Pleosporineae</taxon>
        <taxon>Phaeosphaeriaceae</taxon>
        <taxon>Parastagonospora</taxon>
    </lineage>
</organism>
<dbReference type="RefSeq" id="XP_001804774.1">
    <property type="nucleotide sequence ID" value="XM_001804722.1"/>
</dbReference>
<reference evidence="3" key="1">
    <citation type="journal article" date="2007" name="Plant Cell">
        <title>Dothideomycete-plant interactions illuminated by genome sequencing and EST analysis of the wheat pathogen Stagonospora nodorum.</title>
        <authorList>
            <person name="Hane J.K."/>
            <person name="Lowe R.G."/>
            <person name="Solomon P.S."/>
            <person name="Tan K.C."/>
            <person name="Schoch C.L."/>
            <person name="Spatafora J.W."/>
            <person name="Crous P.W."/>
            <person name="Kodira C."/>
            <person name="Birren B.W."/>
            <person name="Galagan J.E."/>
            <person name="Torriani S.F."/>
            <person name="McDonald B.A."/>
            <person name="Oliver R.P."/>
        </authorList>
    </citation>
    <scope>NUCLEOTIDE SEQUENCE [LARGE SCALE GENOMIC DNA]</scope>
    <source>
        <strain evidence="3">SN15 / ATCC MYA-4574 / FGSC 10173</strain>
    </source>
</reference>
<dbReference type="AlphaFoldDB" id="Q0U175"/>
<proteinExistence type="predicted"/>
<sequence length="59" mass="6689">MSHRIDMTSPDSLARSSDTRPATVLVSDTDVTPRNALLGIKQRSQVPMQQFRYPFPRNT</sequence>
<accession>Q0U175</accession>
<gene>
    <name evidence="2" type="ORF">SNOG_14592</name>
</gene>
<dbReference type="InParanoid" id="Q0U175"/>
<evidence type="ECO:0000313" key="3">
    <source>
        <dbReference type="Proteomes" id="UP000001055"/>
    </source>
</evidence>
<dbReference type="Proteomes" id="UP000001055">
    <property type="component" value="Unassembled WGS sequence"/>
</dbReference>
<feature type="region of interest" description="Disordered" evidence="1">
    <location>
        <begin position="1"/>
        <end position="21"/>
    </location>
</feature>
<evidence type="ECO:0000256" key="1">
    <source>
        <dbReference type="SAM" id="MobiDB-lite"/>
    </source>
</evidence>